<dbReference type="HOGENOM" id="CLU_031864_5_3_7"/>
<evidence type="ECO:0000256" key="1">
    <source>
        <dbReference type="ARBA" id="ARBA00022630"/>
    </source>
</evidence>
<dbReference type="EMBL" id="CP001734">
    <property type="protein sequence ID" value="ACV69191.1"/>
    <property type="molecule type" value="Genomic_DNA"/>
</dbReference>
<keyword evidence="3" id="KW-0676">Redox-active center</keyword>
<reference evidence="5 6" key="2">
    <citation type="journal article" date="2010" name="Stand. Genomic Sci.">
        <title>Complete genome sequence of Desulfohalobium retbaense type strain (HR(100)).</title>
        <authorList>
            <person name="Spring S."/>
            <person name="Nolan M."/>
            <person name="Lapidus A."/>
            <person name="Glavina Del Rio T."/>
            <person name="Copeland A."/>
            <person name="Tice H."/>
            <person name="Cheng J.F."/>
            <person name="Lucas S."/>
            <person name="Land M."/>
            <person name="Chen F."/>
            <person name="Bruce D."/>
            <person name="Goodwin L."/>
            <person name="Pitluck S."/>
            <person name="Ivanova N."/>
            <person name="Mavromatis K."/>
            <person name="Mikhailova N."/>
            <person name="Pati A."/>
            <person name="Chen A."/>
            <person name="Palaniappan K."/>
            <person name="Hauser L."/>
            <person name="Chang Y.J."/>
            <person name="Jeffries C.D."/>
            <person name="Munk C."/>
            <person name="Kiss H."/>
            <person name="Chain P."/>
            <person name="Han C."/>
            <person name="Brettin T."/>
            <person name="Detter J.C."/>
            <person name="Schuler E."/>
            <person name="Goker M."/>
            <person name="Rohde M."/>
            <person name="Bristow J."/>
            <person name="Eisen J.A."/>
            <person name="Markowitz V."/>
            <person name="Hugenholtz P."/>
            <person name="Kyrpides N.C."/>
            <person name="Klenk H.P."/>
        </authorList>
    </citation>
    <scope>NUCLEOTIDE SEQUENCE [LARGE SCALE GENOMIC DNA]</scope>
    <source>
        <strain evidence="5 6">DSM 5692</strain>
    </source>
</reference>
<keyword evidence="1 3" id="KW-0285">Flavoprotein</keyword>
<reference evidence="6" key="1">
    <citation type="submission" date="2009-09" db="EMBL/GenBank/DDBJ databases">
        <title>The complete chromosome of Desulfohalobium retbaense DSM 5692.</title>
        <authorList>
            <consortium name="US DOE Joint Genome Institute (JGI-PGF)"/>
            <person name="Lucas S."/>
            <person name="Copeland A."/>
            <person name="Lapidus A."/>
            <person name="Glavina del Rio T."/>
            <person name="Dalin E."/>
            <person name="Tice H."/>
            <person name="Bruce D."/>
            <person name="Goodwin L."/>
            <person name="Pitluck S."/>
            <person name="Kyrpides N."/>
            <person name="Mavromatis K."/>
            <person name="Ivanova N."/>
            <person name="Mikhailova N."/>
            <person name="Munk A.C."/>
            <person name="Brettin T."/>
            <person name="Detter J.C."/>
            <person name="Han C."/>
            <person name="Tapia R."/>
            <person name="Larimer F."/>
            <person name="Land M."/>
            <person name="Hauser L."/>
            <person name="Markowitz V."/>
            <person name="Cheng J.-F."/>
            <person name="Hugenholtz P."/>
            <person name="Woyke T."/>
            <person name="Wu D."/>
            <person name="Spring S."/>
            <person name="Klenk H.-P."/>
            <person name="Eisen J.A."/>
        </authorList>
    </citation>
    <scope>NUCLEOTIDE SEQUENCE [LARGE SCALE GENOMIC DNA]</scope>
    <source>
        <strain evidence="6">DSM 5692</strain>
    </source>
</reference>
<evidence type="ECO:0000259" key="4">
    <source>
        <dbReference type="Pfam" id="PF07992"/>
    </source>
</evidence>
<keyword evidence="6" id="KW-1185">Reference proteome</keyword>
<comment type="catalytic activity">
    <reaction evidence="3">
        <text>[thioredoxin]-dithiol + NADP(+) = [thioredoxin]-disulfide + NADPH + H(+)</text>
        <dbReference type="Rhea" id="RHEA:20345"/>
        <dbReference type="Rhea" id="RHEA-COMP:10698"/>
        <dbReference type="Rhea" id="RHEA-COMP:10700"/>
        <dbReference type="ChEBI" id="CHEBI:15378"/>
        <dbReference type="ChEBI" id="CHEBI:29950"/>
        <dbReference type="ChEBI" id="CHEBI:50058"/>
        <dbReference type="ChEBI" id="CHEBI:57783"/>
        <dbReference type="ChEBI" id="CHEBI:58349"/>
        <dbReference type="EC" id="1.8.1.9"/>
    </reaction>
</comment>
<comment type="similarity">
    <text evidence="3">Belongs to the class-II pyridine nucleotide-disulfide oxidoreductase family.</text>
</comment>
<dbReference type="RefSeq" id="WP_015752334.1">
    <property type="nucleotide sequence ID" value="NC_013223.1"/>
</dbReference>
<dbReference type="SUPFAM" id="SSF51905">
    <property type="entry name" value="FAD/NAD(P)-binding domain"/>
    <property type="match status" value="1"/>
</dbReference>
<dbReference type="Gene3D" id="3.50.50.60">
    <property type="entry name" value="FAD/NAD(P)-binding domain"/>
    <property type="match status" value="2"/>
</dbReference>
<dbReference type="KEGG" id="drt:Dret_1907"/>
<evidence type="ECO:0000256" key="3">
    <source>
        <dbReference type="RuleBase" id="RU003880"/>
    </source>
</evidence>
<evidence type="ECO:0000256" key="2">
    <source>
        <dbReference type="ARBA" id="ARBA00023002"/>
    </source>
</evidence>
<keyword evidence="3" id="KW-0274">FAD</keyword>
<dbReference type="PRINTS" id="PR00469">
    <property type="entry name" value="PNDRDTASEII"/>
</dbReference>
<dbReference type="EC" id="1.8.1.9" evidence="3"/>
<dbReference type="GO" id="GO:0019430">
    <property type="term" value="P:removal of superoxide radicals"/>
    <property type="evidence" value="ECO:0007669"/>
    <property type="project" value="UniProtKB-UniRule"/>
</dbReference>
<dbReference type="Proteomes" id="UP000001052">
    <property type="component" value="Chromosome"/>
</dbReference>
<evidence type="ECO:0000313" key="5">
    <source>
        <dbReference type="EMBL" id="ACV69191.1"/>
    </source>
</evidence>
<dbReference type="InterPro" id="IPR050097">
    <property type="entry name" value="Ferredoxin-NADP_redctase_2"/>
</dbReference>
<dbReference type="InterPro" id="IPR023753">
    <property type="entry name" value="FAD/NAD-binding_dom"/>
</dbReference>
<proteinExistence type="inferred from homology"/>
<keyword evidence="2 3" id="KW-0560">Oxidoreductase</keyword>
<evidence type="ECO:0000313" key="6">
    <source>
        <dbReference type="Proteomes" id="UP000001052"/>
    </source>
</evidence>
<dbReference type="InterPro" id="IPR036188">
    <property type="entry name" value="FAD/NAD-bd_sf"/>
</dbReference>
<dbReference type="AlphaFoldDB" id="C8X4G8"/>
<dbReference type="NCBIfam" id="TIGR01292">
    <property type="entry name" value="TRX_reduct"/>
    <property type="match status" value="1"/>
</dbReference>
<dbReference type="eggNOG" id="COG0492">
    <property type="taxonomic scope" value="Bacteria"/>
</dbReference>
<dbReference type="PANTHER" id="PTHR48105">
    <property type="entry name" value="THIOREDOXIN REDUCTASE 1-RELATED-RELATED"/>
    <property type="match status" value="1"/>
</dbReference>
<name>C8X4G8_DESRD</name>
<organism evidence="5 6">
    <name type="scientific">Desulfohalobium retbaense (strain ATCC 49708 / DSM 5692 / JCM 16813 / HR100)</name>
    <dbReference type="NCBI Taxonomy" id="485915"/>
    <lineage>
        <taxon>Bacteria</taxon>
        <taxon>Pseudomonadati</taxon>
        <taxon>Thermodesulfobacteriota</taxon>
        <taxon>Desulfovibrionia</taxon>
        <taxon>Desulfovibrionales</taxon>
        <taxon>Desulfohalobiaceae</taxon>
        <taxon>Desulfohalobium</taxon>
    </lineage>
</organism>
<protein>
    <recommendedName>
        <fullName evidence="3">Thioredoxin reductase</fullName>
        <ecNumber evidence="3">1.8.1.9</ecNumber>
    </recommendedName>
</protein>
<comment type="subunit">
    <text evidence="3">Homodimer.</text>
</comment>
<dbReference type="InterPro" id="IPR005982">
    <property type="entry name" value="Thioredox_Rdtase"/>
</dbReference>
<dbReference type="PRINTS" id="PR00368">
    <property type="entry name" value="FADPNR"/>
</dbReference>
<dbReference type="GO" id="GO:0005737">
    <property type="term" value="C:cytoplasm"/>
    <property type="evidence" value="ECO:0007669"/>
    <property type="project" value="InterPro"/>
</dbReference>
<dbReference type="STRING" id="485915.Dret_1907"/>
<dbReference type="GO" id="GO:0004791">
    <property type="term" value="F:thioredoxin-disulfide reductase (NADPH) activity"/>
    <property type="evidence" value="ECO:0007669"/>
    <property type="project" value="UniProtKB-UniRule"/>
</dbReference>
<comment type="cofactor">
    <cofactor evidence="3">
        <name>FAD</name>
        <dbReference type="ChEBI" id="CHEBI:57692"/>
    </cofactor>
</comment>
<accession>C8X4G8</accession>
<dbReference type="OrthoDB" id="9806179at2"/>
<gene>
    <name evidence="5" type="ordered locus">Dret_1907</name>
</gene>
<dbReference type="Pfam" id="PF07992">
    <property type="entry name" value="Pyr_redox_2"/>
    <property type="match status" value="1"/>
</dbReference>
<sequence>MQIYDATVIGGGPAGMTALLYLMRAGLQCAWVEAMAPGGQVLRTEQIDNYPGFPEGIKGYELADLFAKHLERFSYDSYTEEVTGLETNGDGVHTIRFRDDTIQSKTLILCSGAEYKRLGLPREEEMTGRGVSYCALCDGQFFKDQTVACIGGGNTALEDALYLSKLAQKVYLIHRRCDFRGCQFNQDRVRQAPNVEILLDTVPTELLGSDEIHGLRVQNVKTEQTRDLDVQGVFIFVGTQPLSGYVSENITCDQAGFVVTDAEMRTNVPGVFAAGDVRSKLCRQVSTAVGDGATAAHAAGLYVEEMNNGQ</sequence>
<feature type="domain" description="FAD/NAD(P)-binding" evidence="4">
    <location>
        <begin position="5"/>
        <end position="292"/>
    </location>
</feature>